<dbReference type="RefSeq" id="WP_293927133.1">
    <property type="nucleotide sequence ID" value="NZ_CP137624.1"/>
</dbReference>
<dbReference type="Pfam" id="PF12647">
    <property type="entry name" value="RNHCP"/>
    <property type="match status" value="1"/>
</dbReference>
<dbReference type="InterPro" id="IPR024439">
    <property type="entry name" value="RNHCP"/>
</dbReference>
<dbReference type="EMBL" id="CP137624">
    <property type="protein sequence ID" value="WPK13318.1"/>
    <property type="molecule type" value="Genomic_DNA"/>
</dbReference>
<organism evidence="2 3">
    <name type="scientific">Lysinibacillus louembei</name>
    <dbReference type="NCBI Taxonomy" id="1470088"/>
    <lineage>
        <taxon>Bacteria</taxon>
        <taxon>Bacillati</taxon>
        <taxon>Bacillota</taxon>
        <taxon>Bacilli</taxon>
        <taxon>Bacillales</taxon>
        <taxon>Bacillaceae</taxon>
        <taxon>Lysinibacillus</taxon>
    </lineage>
</organism>
<accession>A0ABZ0RYL5</accession>
<keyword evidence="3" id="KW-1185">Reference proteome</keyword>
<sequence>MSRLKENTAFQCENCQAYVQPLTNGSFRNHCPFCLYSKHLDVKPGDRLSECRGLMKPIDLDYTSKKGYQLIHECIKCGKKQRNKIAIDTIQEDDIVSLMLKNSY</sequence>
<feature type="domain" description="RNHCP" evidence="1">
    <location>
        <begin position="8"/>
        <end position="91"/>
    </location>
</feature>
<dbReference type="Proteomes" id="UP001322664">
    <property type="component" value="Chromosome"/>
</dbReference>
<evidence type="ECO:0000313" key="3">
    <source>
        <dbReference type="Proteomes" id="UP001322664"/>
    </source>
</evidence>
<proteinExistence type="predicted"/>
<evidence type="ECO:0000259" key="1">
    <source>
        <dbReference type="Pfam" id="PF12647"/>
    </source>
</evidence>
<protein>
    <submittedName>
        <fullName evidence="2">RNHCP domain-containing protein</fullName>
    </submittedName>
</protein>
<evidence type="ECO:0000313" key="2">
    <source>
        <dbReference type="EMBL" id="WPK13318.1"/>
    </source>
</evidence>
<gene>
    <name evidence="2" type="ORF">R6U77_06485</name>
</gene>
<reference evidence="2 3" key="1">
    <citation type="submission" date="2023-09" db="EMBL/GenBank/DDBJ databases">
        <authorList>
            <person name="Page C.A."/>
            <person name="Perez-Diaz I.M."/>
        </authorList>
    </citation>
    <scope>NUCLEOTIDE SEQUENCE [LARGE SCALE GENOMIC DNA]</scope>
    <source>
        <strain evidence="2 3">Ll15</strain>
    </source>
</reference>
<name>A0ABZ0RYL5_9BACI</name>